<feature type="compositionally biased region" description="Polar residues" evidence="1">
    <location>
        <begin position="114"/>
        <end position="142"/>
    </location>
</feature>
<gene>
    <name evidence="2" type="ORF">UBRO_20476</name>
</gene>
<feature type="compositionally biased region" description="Low complexity" evidence="1">
    <location>
        <begin position="346"/>
        <end position="374"/>
    </location>
</feature>
<proteinExistence type="predicted"/>
<reference evidence="3" key="1">
    <citation type="submission" date="2016-04" db="EMBL/GenBank/DDBJ databases">
        <authorList>
            <person name="Guldener U."/>
            <person name="Guldener U."/>
        </authorList>
    </citation>
    <scope>NUCLEOTIDE SEQUENCE [LARGE SCALE GENOMIC DNA]</scope>
    <source>
        <strain evidence="3">UB2112</strain>
    </source>
</reference>
<evidence type="ECO:0000313" key="2">
    <source>
        <dbReference type="EMBL" id="SAM71026.1"/>
    </source>
</evidence>
<accession>A0A1K0FXN9</accession>
<feature type="compositionally biased region" description="Low complexity" evidence="1">
    <location>
        <begin position="78"/>
        <end position="113"/>
    </location>
</feature>
<feature type="region of interest" description="Disordered" evidence="1">
    <location>
        <begin position="43"/>
        <end position="142"/>
    </location>
</feature>
<dbReference type="AlphaFoldDB" id="A0A1K0FXN9"/>
<dbReference type="Proteomes" id="UP000179920">
    <property type="component" value="Chromosome II"/>
</dbReference>
<protein>
    <submittedName>
        <fullName evidence="2">Uncharacterized protein</fullName>
    </submittedName>
</protein>
<feature type="compositionally biased region" description="Polar residues" evidence="1">
    <location>
        <begin position="396"/>
        <end position="405"/>
    </location>
</feature>
<evidence type="ECO:0000256" key="1">
    <source>
        <dbReference type="SAM" id="MobiDB-lite"/>
    </source>
</evidence>
<feature type="region of interest" description="Disordered" evidence="1">
    <location>
        <begin position="346"/>
        <end position="420"/>
    </location>
</feature>
<dbReference type="EMBL" id="LT558118">
    <property type="protein sequence ID" value="SAM71026.1"/>
    <property type="molecule type" value="Genomic_DNA"/>
</dbReference>
<sequence>MSALASLLSPSPVAFPPCQHQDMDMPSPHGNINNNMLFTALQQASGLAPASEQSSTASQHNTMPAQSKLDGSCQPHPSATSSTSTGAESTQPATSPTSPLSSSTPSGSNITTSASSLPHQASTHPTQISAAHSHQASTRGSSFDNTDRIAYFNWLPSNINCLIDIIYNNDQYQHVLLPRCLTAEQEKGLKTNKDIICSQIWQELFPDESTVGGAGQVKTKICWLTEQYNNIKKTILQQTSAGDYATHESIAQSCPWFEHWHKMMTNCTQTGPVVLLTGHPYDAPPASSQNNSVDADVNMDDASNALYPQQHNIPGMESILEELQYDPIGARVILSFSSSVAATSSSSHLPFSSSSNPSSIGPTPFTITPIDTPTRQCSASTAFGADEVDNGDGGSVFQSPATGTTPKKSQPSPSKSKREELSEIVWACTQDMLQARIKVEEEHTKREEMHIQFAREESKRQECM</sequence>
<name>A0A1K0FXN9_9BASI</name>
<organism evidence="2 3">
    <name type="scientific">Ustilago bromivora</name>
    <dbReference type="NCBI Taxonomy" id="307758"/>
    <lineage>
        <taxon>Eukaryota</taxon>
        <taxon>Fungi</taxon>
        <taxon>Dikarya</taxon>
        <taxon>Basidiomycota</taxon>
        <taxon>Ustilaginomycotina</taxon>
        <taxon>Ustilaginomycetes</taxon>
        <taxon>Ustilaginales</taxon>
        <taxon>Ustilaginaceae</taxon>
        <taxon>Ustilago</taxon>
    </lineage>
</organism>
<feature type="compositionally biased region" description="Polar residues" evidence="1">
    <location>
        <begin position="43"/>
        <end position="65"/>
    </location>
</feature>
<evidence type="ECO:0000313" key="3">
    <source>
        <dbReference type="Proteomes" id="UP000179920"/>
    </source>
</evidence>